<keyword evidence="1" id="KW-0812">Transmembrane</keyword>
<dbReference type="AlphaFoldDB" id="A0A1H3L6A3"/>
<dbReference type="NCBIfam" id="TIGR02123">
    <property type="entry name" value="TRAP_fused"/>
    <property type="match status" value="1"/>
</dbReference>
<keyword evidence="4" id="KW-1185">Reference proteome</keyword>
<feature type="transmembrane region" description="Helical" evidence="1">
    <location>
        <begin position="375"/>
        <end position="406"/>
    </location>
</feature>
<keyword evidence="1" id="KW-1133">Transmembrane helix</keyword>
<evidence type="ECO:0000256" key="1">
    <source>
        <dbReference type="SAM" id="Phobius"/>
    </source>
</evidence>
<evidence type="ECO:0000313" key="4">
    <source>
        <dbReference type="Proteomes" id="UP000199230"/>
    </source>
</evidence>
<proteinExistence type="predicted"/>
<dbReference type="RefSeq" id="WP_093311637.1">
    <property type="nucleotide sequence ID" value="NZ_FNPV01000003.1"/>
</dbReference>
<sequence length="664" mass="71263">MDEMKNNILLEEELDEKKQQELLEKYDAEARTRTYKSKGMSVFISVFAIAISLYHLYTAYFGTLVTLKHRSLHVAMILALAYLLYPAHKRASRQKLSWYDAVCAVLAVSVTVYIFYDYLGIVHRAGIPNQADLFFGAVLVILVLEAARRVTGWALPSLGLIFIAYSLFGSNMPGFFGHRGYQWQQIVNHLFVTTDGIYGTAVGVASTYIFLFILFGAIMNKSGMGQFFNDIAMAAAGHTKGGPAKVAVIASGFLGSINGAAIANVVTTGAFTIPLMKRTGYSEDFSGAVEASASVGGQLLPPIMGAAAFIMAEVLGVQYRVIVMAAILPALLYYLGIMVQVQMRASKKGLEGIPKEQLPTVKEVMKERGHLLLPLLFLVYMLFFSGRTIIFSAFLTILVTIFISTLRPTTRMNFKEILESLDAGARSVVPVAVACAAVGPIVGVASITGFGLSMAYTIVSLGGTSLMFTLIFTMLTCIILGMGLPSIPAYLITATMAAPALIQLGIEPIVAHLFVFYFAMFANITPPVALASFAAAGISGGNAMKTGVESMKLSIAGFIVPYMFVYNSALLLRGTTFLEGVLVASTAIIGVTILASAAEGYFFATIPVIQRIVLLGASLLLISANMMQDAIGILIIAIILGSQYVKVKKKKKEMSPSGTTATEA</sequence>
<keyword evidence="1" id="KW-0472">Membrane</keyword>
<dbReference type="Proteomes" id="UP000199230">
    <property type="component" value="Unassembled WGS sequence"/>
</dbReference>
<feature type="transmembrane region" description="Helical" evidence="1">
    <location>
        <begin position="550"/>
        <end position="571"/>
    </location>
</feature>
<feature type="transmembrane region" description="Helical" evidence="1">
    <location>
        <begin position="128"/>
        <end position="147"/>
    </location>
</feature>
<gene>
    <name evidence="3" type="ORF">SAMN05192546_10362</name>
</gene>
<dbReference type="OrthoDB" id="9759894at2"/>
<evidence type="ECO:0000313" key="3">
    <source>
        <dbReference type="EMBL" id="SDY59405.1"/>
    </source>
</evidence>
<protein>
    <submittedName>
        <fullName evidence="3">TRAP transporter, 4TM/12TM fusion protein</fullName>
    </submittedName>
</protein>
<dbReference type="EMBL" id="FNPV01000003">
    <property type="protein sequence ID" value="SDY59405.1"/>
    <property type="molecule type" value="Genomic_DNA"/>
</dbReference>
<accession>A0A1H3L6A3</accession>
<feature type="transmembrane region" description="Helical" evidence="1">
    <location>
        <begin position="321"/>
        <end position="341"/>
    </location>
</feature>
<feature type="transmembrane region" description="Helical" evidence="1">
    <location>
        <begin position="196"/>
        <end position="218"/>
    </location>
</feature>
<feature type="transmembrane region" description="Helical" evidence="1">
    <location>
        <begin position="512"/>
        <end position="538"/>
    </location>
</feature>
<organism evidence="3 4">
    <name type="scientific">Tindallia californiensis</name>
    <dbReference type="NCBI Taxonomy" id="159292"/>
    <lineage>
        <taxon>Bacteria</taxon>
        <taxon>Bacillati</taxon>
        <taxon>Bacillota</taxon>
        <taxon>Clostridia</taxon>
        <taxon>Peptostreptococcales</taxon>
        <taxon>Tindalliaceae</taxon>
        <taxon>Tindallia</taxon>
    </lineage>
</organism>
<feature type="transmembrane region" description="Helical" evidence="1">
    <location>
        <begin position="40"/>
        <end position="57"/>
    </location>
</feature>
<dbReference type="InterPro" id="IPR010656">
    <property type="entry name" value="DctM"/>
</dbReference>
<feature type="transmembrane region" description="Helical" evidence="1">
    <location>
        <begin position="69"/>
        <end position="85"/>
    </location>
</feature>
<feature type="transmembrane region" description="Helical" evidence="1">
    <location>
        <begin position="427"/>
        <end position="452"/>
    </location>
</feature>
<feature type="transmembrane region" description="Helical" evidence="1">
    <location>
        <begin position="154"/>
        <end position="176"/>
    </location>
</feature>
<feature type="transmembrane region" description="Helical" evidence="1">
    <location>
        <begin position="97"/>
        <end position="116"/>
    </location>
</feature>
<evidence type="ECO:0000259" key="2">
    <source>
        <dbReference type="Pfam" id="PF06808"/>
    </source>
</evidence>
<dbReference type="STRING" id="159292.SAMN05192546_10362"/>
<dbReference type="PANTHER" id="PTHR43849">
    <property type="entry name" value="BLL3936 PROTEIN"/>
    <property type="match status" value="1"/>
</dbReference>
<dbReference type="Pfam" id="PF06808">
    <property type="entry name" value="DctM"/>
    <property type="match status" value="1"/>
</dbReference>
<dbReference type="PANTHER" id="PTHR43849:SF2">
    <property type="entry name" value="BLL3936 PROTEIN"/>
    <property type="match status" value="1"/>
</dbReference>
<feature type="transmembrane region" description="Helical" evidence="1">
    <location>
        <begin position="577"/>
        <end position="595"/>
    </location>
</feature>
<name>A0A1H3L6A3_9FIRM</name>
<reference evidence="3 4" key="1">
    <citation type="submission" date="2016-10" db="EMBL/GenBank/DDBJ databases">
        <authorList>
            <person name="de Groot N.N."/>
        </authorList>
    </citation>
    <scope>NUCLEOTIDE SEQUENCE [LARGE SCALE GENOMIC DNA]</scope>
    <source>
        <strain evidence="3 4">APO</strain>
    </source>
</reference>
<dbReference type="InterPro" id="IPR011853">
    <property type="entry name" value="TRAP_DctM-Dct_fused"/>
</dbReference>
<feature type="domain" description="TRAP C4-dicarboxylate transport system permease DctM subunit" evidence="2">
    <location>
        <begin position="139"/>
        <end position="572"/>
    </location>
</feature>